<comment type="caution">
    <text evidence="1">The sequence shown here is derived from an EMBL/GenBank/DDBJ whole genome shotgun (WGS) entry which is preliminary data.</text>
</comment>
<evidence type="ECO:0000313" key="1">
    <source>
        <dbReference type="EMBL" id="KAL1845442.1"/>
    </source>
</evidence>
<gene>
    <name evidence="1" type="ORF">Daus18300_014538</name>
</gene>
<sequence length="191" mass="21133">MGESSKIMSFTSVPKENDALTADIRDFIRDSGLCLESRKGRVEEARGRLEELLERLYVHICRFGSYEGSAATPDKKILAAWQSFLGPINVLAGVKPNGQMIAARRVGVGHARREIRRSTRGILSLTRLAMMSLRVSVCSCGRTSAQTARFESLTVIIWKTRTPEKRMAETALLSADRDSSSWTLGRSPDAT</sequence>
<dbReference type="Proteomes" id="UP001583177">
    <property type="component" value="Unassembled WGS sequence"/>
</dbReference>
<reference evidence="1 2" key="1">
    <citation type="journal article" date="2024" name="IMA Fungus">
        <title>IMA Genome - F19 : A genome assembly and annotation guide to empower mycologists, including annotated draft genome sequences of Ceratocystis pirilliformis, Diaporthe australafricana, Fusarium ophioides, Paecilomyces lecythidis, and Sporothrix stenoceras.</title>
        <authorList>
            <person name="Aylward J."/>
            <person name="Wilson A.M."/>
            <person name="Visagie C.M."/>
            <person name="Spraker J."/>
            <person name="Barnes I."/>
            <person name="Buitendag C."/>
            <person name="Ceriani C."/>
            <person name="Del Mar Angel L."/>
            <person name="du Plessis D."/>
            <person name="Fuchs T."/>
            <person name="Gasser K."/>
            <person name="Kramer D."/>
            <person name="Li W."/>
            <person name="Munsamy K."/>
            <person name="Piso A."/>
            <person name="Price J.L."/>
            <person name="Sonnekus B."/>
            <person name="Thomas C."/>
            <person name="van der Nest A."/>
            <person name="van Dijk A."/>
            <person name="van Heerden A."/>
            <person name="van Vuuren N."/>
            <person name="Yilmaz N."/>
            <person name="Duong T.A."/>
            <person name="van der Merwe N.A."/>
            <person name="Wingfield M.J."/>
            <person name="Wingfield B.D."/>
        </authorList>
    </citation>
    <scope>NUCLEOTIDE SEQUENCE [LARGE SCALE GENOMIC DNA]</scope>
    <source>
        <strain evidence="1 2">CMW 18300</strain>
    </source>
</reference>
<name>A0ABR3VUU6_9PEZI</name>
<proteinExistence type="predicted"/>
<organism evidence="1 2">
    <name type="scientific">Diaporthe australafricana</name>
    <dbReference type="NCBI Taxonomy" id="127596"/>
    <lineage>
        <taxon>Eukaryota</taxon>
        <taxon>Fungi</taxon>
        <taxon>Dikarya</taxon>
        <taxon>Ascomycota</taxon>
        <taxon>Pezizomycotina</taxon>
        <taxon>Sordariomycetes</taxon>
        <taxon>Sordariomycetidae</taxon>
        <taxon>Diaporthales</taxon>
        <taxon>Diaporthaceae</taxon>
        <taxon>Diaporthe</taxon>
    </lineage>
</organism>
<protein>
    <submittedName>
        <fullName evidence="1">Uncharacterized protein</fullName>
    </submittedName>
</protein>
<evidence type="ECO:0000313" key="2">
    <source>
        <dbReference type="Proteomes" id="UP001583177"/>
    </source>
</evidence>
<accession>A0ABR3VUU6</accession>
<dbReference type="EMBL" id="JAWRVE010000313">
    <property type="protein sequence ID" value="KAL1845442.1"/>
    <property type="molecule type" value="Genomic_DNA"/>
</dbReference>
<keyword evidence="2" id="KW-1185">Reference proteome</keyword>